<comment type="similarity">
    <text evidence="2 6">Belongs to the GINS3/PSF3 family.</text>
</comment>
<sequence length="185" mass="20017">MASYYCPTAILTDAQKTPTTFSLAVPALSHSPLNNNSGTPITPATTLDLPLWLAEMLAVSRPSGPASAPLATLDMPSALGPKVMNALTANATSVELRQQAQWFYGLGERMLELFEDEEMGAVLLNTFKKRALEIADKAQNTRTAQQGGDSGDFMSGLDETERQLFRAAHDGTHTVKRWFEATSRG</sequence>
<dbReference type="STRING" id="329885.A0A4U0UPN8"/>
<dbReference type="CDD" id="cd11713">
    <property type="entry name" value="GINS_A_psf3"/>
    <property type="match status" value="1"/>
</dbReference>
<evidence type="ECO:0000259" key="7">
    <source>
        <dbReference type="Pfam" id="PF05916"/>
    </source>
</evidence>
<dbReference type="InterPro" id="IPR010492">
    <property type="entry name" value="GINS_Psf3"/>
</dbReference>
<dbReference type="AlphaFoldDB" id="A0A4U0UPN8"/>
<evidence type="ECO:0000256" key="4">
    <source>
        <dbReference type="ARBA" id="ARBA00022705"/>
    </source>
</evidence>
<dbReference type="Proteomes" id="UP000310066">
    <property type="component" value="Unassembled WGS sequence"/>
</dbReference>
<dbReference type="SUPFAM" id="SSF160059">
    <property type="entry name" value="PriA/YqbF domain"/>
    <property type="match status" value="1"/>
</dbReference>
<comment type="function">
    <text evidence="6">The GINS complex plays an essential role in the initiation of DNA replication.</text>
</comment>
<accession>A0A4U0UPN8</accession>
<reference evidence="9 10" key="1">
    <citation type="submission" date="2017-03" db="EMBL/GenBank/DDBJ databases">
        <title>Genomes of endolithic fungi from Antarctica.</title>
        <authorList>
            <person name="Coleine C."/>
            <person name="Masonjones S."/>
            <person name="Stajich J.E."/>
        </authorList>
    </citation>
    <scope>NUCLEOTIDE SEQUENCE [LARGE SCALE GENOMIC DNA]</scope>
    <source>
        <strain evidence="9 10">CCFEE 5311</strain>
    </source>
</reference>
<keyword evidence="5 6" id="KW-0539">Nucleus</keyword>
<gene>
    <name evidence="9" type="ORF">B0A54_11707</name>
</gene>
<dbReference type="SUPFAM" id="SSF158573">
    <property type="entry name" value="GINS helical bundle-like"/>
    <property type="match status" value="1"/>
</dbReference>
<dbReference type="GO" id="GO:0000811">
    <property type="term" value="C:GINS complex"/>
    <property type="evidence" value="ECO:0007669"/>
    <property type="project" value="UniProtKB-UniRule"/>
</dbReference>
<comment type="subcellular location">
    <subcellularLocation>
        <location evidence="1 6">Nucleus</location>
    </subcellularLocation>
</comment>
<protein>
    <recommendedName>
        <fullName evidence="3 6">DNA replication complex GINS protein PSF3</fullName>
    </recommendedName>
</protein>
<keyword evidence="4 6" id="KW-0235">DNA replication</keyword>
<name>A0A4U0UPN8_9PEZI</name>
<dbReference type="OrthoDB" id="10251744at2759"/>
<dbReference type="InterPro" id="IPR038437">
    <property type="entry name" value="GINS_Psf3_sf"/>
</dbReference>
<dbReference type="GO" id="GO:1902975">
    <property type="term" value="P:mitotic DNA replication initiation"/>
    <property type="evidence" value="ECO:0007669"/>
    <property type="project" value="TreeGrafter"/>
</dbReference>
<dbReference type="InterPro" id="IPR055221">
    <property type="entry name" value="PSF3_N"/>
</dbReference>
<dbReference type="InterPro" id="IPR021151">
    <property type="entry name" value="GINS_A"/>
</dbReference>
<evidence type="ECO:0000256" key="2">
    <source>
        <dbReference type="ARBA" id="ARBA00006343"/>
    </source>
</evidence>
<dbReference type="Gene3D" id="1.20.58.2050">
    <property type="match status" value="1"/>
</dbReference>
<dbReference type="CDD" id="cd21693">
    <property type="entry name" value="GINS_B_Psf3"/>
    <property type="match status" value="1"/>
</dbReference>
<comment type="caution">
    <text evidence="9">The sequence shown here is derived from an EMBL/GenBank/DDBJ whole genome shotgun (WGS) entry which is preliminary data.</text>
</comment>
<evidence type="ECO:0000256" key="6">
    <source>
        <dbReference type="RuleBase" id="RU367161"/>
    </source>
</evidence>
<evidence type="ECO:0000256" key="5">
    <source>
        <dbReference type="ARBA" id="ARBA00023242"/>
    </source>
</evidence>
<evidence type="ECO:0000259" key="8">
    <source>
        <dbReference type="Pfam" id="PF22466"/>
    </source>
</evidence>
<dbReference type="PANTHER" id="PTHR22768">
    <property type="entry name" value="DNA REPLICATION COMPLEX GINS PROTEIN PSF3"/>
    <property type="match status" value="1"/>
</dbReference>
<evidence type="ECO:0000313" key="10">
    <source>
        <dbReference type="Proteomes" id="UP000310066"/>
    </source>
</evidence>
<comment type="subunit">
    <text evidence="6">Component of the GINS complex.</text>
</comment>
<evidence type="ECO:0000256" key="1">
    <source>
        <dbReference type="ARBA" id="ARBA00004123"/>
    </source>
</evidence>
<proteinExistence type="inferred from homology"/>
<dbReference type="EMBL" id="NAJP01000050">
    <property type="protein sequence ID" value="TKA37623.1"/>
    <property type="molecule type" value="Genomic_DNA"/>
</dbReference>
<dbReference type="Pfam" id="PF22466">
    <property type="entry name" value="PSF3_N"/>
    <property type="match status" value="1"/>
</dbReference>
<feature type="domain" description="GINS subunit" evidence="7">
    <location>
        <begin position="80"/>
        <end position="179"/>
    </location>
</feature>
<dbReference type="InterPro" id="IPR036224">
    <property type="entry name" value="GINS_bundle-like_dom_sf"/>
</dbReference>
<dbReference type="Pfam" id="PF05916">
    <property type="entry name" value="Sld5"/>
    <property type="match status" value="1"/>
</dbReference>
<evidence type="ECO:0000256" key="3">
    <source>
        <dbReference type="ARBA" id="ARBA00015140"/>
    </source>
</evidence>
<dbReference type="PANTHER" id="PTHR22768:SF0">
    <property type="entry name" value="DNA REPLICATION COMPLEX GINS PROTEIN PSF3"/>
    <property type="match status" value="1"/>
</dbReference>
<feature type="domain" description="DNA replication complex GINS protein PSF3 N-terminal" evidence="8">
    <location>
        <begin position="9"/>
        <end position="59"/>
    </location>
</feature>
<organism evidence="9 10">
    <name type="scientific">Friedmanniomyces endolithicus</name>
    <dbReference type="NCBI Taxonomy" id="329885"/>
    <lineage>
        <taxon>Eukaryota</taxon>
        <taxon>Fungi</taxon>
        <taxon>Dikarya</taxon>
        <taxon>Ascomycota</taxon>
        <taxon>Pezizomycotina</taxon>
        <taxon>Dothideomycetes</taxon>
        <taxon>Dothideomycetidae</taxon>
        <taxon>Mycosphaerellales</taxon>
        <taxon>Teratosphaeriaceae</taxon>
        <taxon>Friedmanniomyces</taxon>
    </lineage>
</organism>
<evidence type="ECO:0000313" key="9">
    <source>
        <dbReference type="EMBL" id="TKA37623.1"/>
    </source>
</evidence>